<evidence type="ECO:0000313" key="2">
    <source>
        <dbReference type="WBParaSite" id="PSAMB.scaffold13580size2207.g35559.t1"/>
    </source>
</evidence>
<evidence type="ECO:0000313" key="1">
    <source>
        <dbReference type="Proteomes" id="UP000887566"/>
    </source>
</evidence>
<protein>
    <submittedName>
        <fullName evidence="2">Uncharacterized protein</fullName>
    </submittedName>
</protein>
<dbReference type="Proteomes" id="UP000887566">
    <property type="component" value="Unplaced"/>
</dbReference>
<reference evidence="2" key="1">
    <citation type="submission" date="2022-11" db="UniProtKB">
        <authorList>
            <consortium name="WormBaseParasite"/>
        </authorList>
    </citation>
    <scope>IDENTIFICATION</scope>
</reference>
<name>A0A914UYX4_9BILA</name>
<organism evidence="1 2">
    <name type="scientific">Plectus sambesii</name>
    <dbReference type="NCBI Taxonomy" id="2011161"/>
    <lineage>
        <taxon>Eukaryota</taxon>
        <taxon>Metazoa</taxon>
        <taxon>Ecdysozoa</taxon>
        <taxon>Nematoda</taxon>
        <taxon>Chromadorea</taxon>
        <taxon>Plectida</taxon>
        <taxon>Plectina</taxon>
        <taxon>Plectoidea</taxon>
        <taxon>Plectidae</taxon>
        <taxon>Plectus</taxon>
    </lineage>
</organism>
<accession>A0A914UYX4</accession>
<keyword evidence="1" id="KW-1185">Reference proteome</keyword>
<sequence length="77" mass="8486">MPMGGVRWGGPAGGQTDDLYGDDDVLAYIRQIKRQSAGCYWVGMGTQALVDDWLSSAAAPPKWSVPPLWWLSHRLPK</sequence>
<dbReference type="AlphaFoldDB" id="A0A914UYX4"/>
<dbReference type="WBParaSite" id="PSAMB.scaffold13580size2207.g35559.t1">
    <property type="protein sequence ID" value="PSAMB.scaffold13580size2207.g35559.t1"/>
    <property type="gene ID" value="PSAMB.scaffold13580size2207.g35559"/>
</dbReference>
<proteinExistence type="predicted"/>